<keyword evidence="3" id="KW-0378">Hydrolase</keyword>
<keyword evidence="2" id="KW-0479">Metal-binding</keyword>
<dbReference type="AlphaFoldDB" id="A0A381X2Q9"/>
<dbReference type="InterPro" id="IPR006439">
    <property type="entry name" value="HAD-SF_hydro_IA"/>
</dbReference>
<dbReference type="GO" id="GO:0046872">
    <property type="term" value="F:metal ion binding"/>
    <property type="evidence" value="ECO:0007669"/>
    <property type="project" value="UniProtKB-KW"/>
</dbReference>
<accession>A0A381X2Q9</accession>
<dbReference type="NCBIfam" id="TIGR01549">
    <property type="entry name" value="HAD-SF-IA-v1"/>
    <property type="match status" value="1"/>
</dbReference>
<keyword evidence="4" id="KW-0460">Magnesium</keyword>
<gene>
    <name evidence="5" type="ORF">METZ01_LOCUS111726</name>
</gene>
<protein>
    <recommendedName>
        <fullName evidence="6">HAD family hydrolase</fullName>
    </recommendedName>
</protein>
<dbReference type="Pfam" id="PF13419">
    <property type="entry name" value="HAD_2"/>
    <property type="match status" value="1"/>
</dbReference>
<dbReference type="PANTHER" id="PTHR46470:SF2">
    <property type="entry name" value="GLYCERALDEHYDE 3-PHOSPHATE PHOSPHATASE"/>
    <property type="match status" value="1"/>
</dbReference>
<dbReference type="InterPro" id="IPR051400">
    <property type="entry name" value="HAD-like_hydrolase"/>
</dbReference>
<dbReference type="InterPro" id="IPR023214">
    <property type="entry name" value="HAD_sf"/>
</dbReference>
<evidence type="ECO:0000256" key="3">
    <source>
        <dbReference type="ARBA" id="ARBA00022801"/>
    </source>
</evidence>
<comment type="cofactor">
    <cofactor evidence="1">
        <name>Mg(2+)</name>
        <dbReference type="ChEBI" id="CHEBI:18420"/>
    </cofactor>
</comment>
<proteinExistence type="predicted"/>
<evidence type="ECO:0000256" key="2">
    <source>
        <dbReference type="ARBA" id="ARBA00022723"/>
    </source>
</evidence>
<evidence type="ECO:0008006" key="6">
    <source>
        <dbReference type="Google" id="ProtNLM"/>
    </source>
</evidence>
<dbReference type="GO" id="GO:0044281">
    <property type="term" value="P:small molecule metabolic process"/>
    <property type="evidence" value="ECO:0007669"/>
    <property type="project" value="UniProtKB-ARBA"/>
</dbReference>
<dbReference type="InterPro" id="IPR041492">
    <property type="entry name" value="HAD_2"/>
</dbReference>
<sequence length="169" mass="19146">MIELIGLGTQIDLSLDLEQTYWRNFFLNMVLFENVQEFLEDVKLLDIKLCLITDLTSNIQYRKLIHLGLESSFDFIVTSEETGADKPHEANFSLAMAKLESSSQNVWMIGDDPIRDIKGSREALSSVTIQKIRQKKELGDGDTQPDAAFKNFSEIRDLLHAIPGKTGRP</sequence>
<dbReference type="PANTHER" id="PTHR46470">
    <property type="entry name" value="N-ACYLNEURAMINATE-9-PHOSPHATASE"/>
    <property type="match status" value="1"/>
</dbReference>
<reference evidence="5" key="1">
    <citation type="submission" date="2018-05" db="EMBL/GenBank/DDBJ databases">
        <authorList>
            <person name="Lanie J.A."/>
            <person name="Ng W.-L."/>
            <person name="Kazmierczak K.M."/>
            <person name="Andrzejewski T.M."/>
            <person name="Davidsen T.M."/>
            <person name="Wayne K.J."/>
            <person name="Tettelin H."/>
            <person name="Glass J.I."/>
            <person name="Rusch D."/>
            <person name="Podicherti R."/>
            <person name="Tsui H.-C.T."/>
            <person name="Winkler M.E."/>
        </authorList>
    </citation>
    <scope>NUCLEOTIDE SEQUENCE</scope>
</reference>
<evidence type="ECO:0000256" key="1">
    <source>
        <dbReference type="ARBA" id="ARBA00001946"/>
    </source>
</evidence>
<dbReference type="InterPro" id="IPR036412">
    <property type="entry name" value="HAD-like_sf"/>
</dbReference>
<evidence type="ECO:0000256" key="4">
    <source>
        <dbReference type="ARBA" id="ARBA00022842"/>
    </source>
</evidence>
<name>A0A381X2Q9_9ZZZZ</name>
<organism evidence="5">
    <name type="scientific">marine metagenome</name>
    <dbReference type="NCBI Taxonomy" id="408172"/>
    <lineage>
        <taxon>unclassified sequences</taxon>
        <taxon>metagenomes</taxon>
        <taxon>ecological metagenomes</taxon>
    </lineage>
</organism>
<dbReference type="SUPFAM" id="SSF56784">
    <property type="entry name" value="HAD-like"/>
    <property type="match status" value="1"/>
</dbReference>
<dbReference type="Gene3D" id="3.40.50.1000">
    <property type="entry name" value="HAD superfamily/HAD-like"/>
    <property type="match status" value="1"/>
</dbReference>
<evidence type="ECO:0000313" key="5">
    <source>
        <dbReference type="EMBL" id="SVA58872.1"/>
    </source>
</evidence>
<dbReference type="EMBL" id="UINC01013662">
    <property type="protein sequence ID" value="SVA58872.1"/>
    <property type="molecule type" value="Genomic_DNA"/>
</dbReference>
<dbReference type="GO" id="GO:0016791">
    <property type="term" value="F:phosphatase activity"/>
    <property type="evidence" value="ECO:0007669"/>
    <property type="project" value="TreeGrafter"/>
</dbReference>